<dbReference type="Proteomes" id="UP000033710">
    <property type="component" value="Unassembled WGS sequence"/>
</dbReference>
<feature type="domain" description="DUF6594" evidence="3">
    <location>
        <begin position="417"/>
        <end position="567"/>
    </location>
</feature>
<feature type="compositionally biased region" description="Low complexity" evidence="1">
    <location>
        <begin position="620"/>
        <end position="639"/>
    </location>
</feature>
<feature type="region of interest" description="Disordered" evidence="1">
    <location>
        <begin position="42"/>
        <end position="239"/>
    </location>
</feature>
<dbReference type="AlphaFoldDB" id="A0A0F2M1H3"/>
<reference evidence="4 5" key="2">
    <citation type="journal article" date="2015" name="Eukaryot. Cell">
        <title>Asexual propagation of a virulent clone complex in a human and feline outbreak of sporotrichosis.</title>
        <authorList>
            <person name="Teixeira Mde M."/>
            <person name="Rodrigues A.M."/>
            <person name="Tsui C.K."/>
            <person name="de Almeida L.G."/>
            <person name="Van Diepeningen A.D."/>
            <person name="van den Ende B.G."/>
            <person name="Fernandes G.F."/>
            <person name="Kano R."/>
            <person name="Hamelin R.C."/>
            <person name="Lopes-Bezerra L.M."/>
            <person name="Vasconcelos A.T."/>
            <person name="de Hoog S."/>
            <person name="de Camargo Z.P."/>
            <person name="Felipe M.S."/>
        </authorList>
    </citation>
    <scope>NUCLEOTIDE SEQUENCE [LARGE SCALE GENOMIC DNA]</scope>
    <source>
        <strain evidence="4 5">1099-18</strain>
    </source>
</reference>
<feature type="compositionally biased region" description="Low complexity" evidence="1">
    <location>
        <begin position="199"/>
        <end position="213"/>
    </location>
</feature>
<feature type="region of interest" description="Disordered" evidence="1">
    <location>
        <begin position="615"/>
        <end position="639"/>
    </location>
</feature>
<organism evidence="4 5">
    <name type="scientific">Sporothrix schenckii 1099-18</name>
    <dbReference type="NCBI Taxonomy" id="1397361"/>
    <lineage>
        <taxon>Eukaryota</taxon>
        <taxon>Fungi</taxon>
        <taxon>Dikarya</taxon>
        <taxon>Ascomycota</taxon>
        <taxon>Pezizomycotina</taxon>
        <taxon>Sordariomycetes</taxon>
        <taxon>Sordariomycetidae</taxon>
        <taxon>Ophiostomatales</taxon>
        <taxon>Ophiostomataceae</taxon>
        <taxon>Sporothrix</taxon>
    </lineage>
</organism>
<dbReference type="EMBL" id="AXCR01000010">
    <property type="protein sequence ID" value="KJR83548.1"/>
    <property type="molecule type" value="Genomic_DNA"/>
</dbReference>
<feature type="transmembrane region" description="Helical" evidence="2">
    <location>
        <begin position="709"/>
        <end position="731"/>
    </location>
</feature>
<keyword evidence="2" id="KW-0472">Membrane</keyword>
<sequence length="798" mass="85594">MSPKQMSFLTEGAESLSWSAHEIRHYEGKPFEADVPTTMSFYGITSSEQERQEAYKTALGSSRSADDIKTRPRTTGQRLRRPRSASPSRRFDISPAPHAYISDSRHTLKSDSASLSQPAGQATHTTSPPAKKKQRPNALSFLDPDSPAVTKESITRVVAEAAAWRPRRGATPESAVESTEAPPPVVTTTSSDDDKTLLLDDGGSDSDISSADTETSEGGESGDERTPKPDPASGLELRMPGISSVAMALNGKLDYPGLPLNPHPQQQYRQQTVYPRTHSRGQPQTKAHLSAQQQKSRAYRYGTPEMPRGNANLPHLPPKELNPRPPTTGHVKHLPRAEKLPLTGYELLASQLSSHSSHIMKFRRGSVGAASTQSSQSAWSSGSGPGSSHGSTGSGGGGGGGDGGGSTGVQTPHFSIKPLYRKFEALNHRILLHLQDELSELEEQLHRLDTADTQTRRLQNSILPASRRAEVLTGGELQWHKTDVLGKIGYKLGQYNHVLSSFTETQHLPSPTLSDISDYRSYLDTQQPIAEIETRFLDASEDLVTLAPRRHKRTRLSDDASSGLSSPSSSSSSGSDARLSSSPSYLQSLNEEPMPVQSMDSMNSMSINRSSLLFPSARNSRPASPTLSSTSASSKSSALSCNSSRATTAIFEKEELVARDKMTAARTFSLESQCSVEAEESTASKRPEGKEEDEKPVDWSRATLASDGVLHLVIPMAVAVLVPIPAFALIPGVAGRMAVVLLVAITVFGAYAQAGTFCVADDQHASSTSGRPSQSSRDLLCCAAVYGAVMVVVASVCA</sequence>
<dbReference type="Pfam" id="PF20237">
    <property type="entry name" value="DUF6594"/>
    <property type="match status" value="1"/>
</dbReference>
<name>A0A0F2M1H3_SPOSC</name>
<feature type="compositionally biased region" description="Low complexity" evidence="1">
    <location>
        <begin position="365"/>
        <end position="382"/>
    </location>
</feature>
<gene>
    <name evidence="4" type="ORF">SPSK_04018</name>
</gene>
<dbReference type="InterPro" id="IPR046529">
    <property type="entry name" value="DUF6594"/>
</dbReference>
<dbReference type="RefSeq" id="XP_016586224.1">
    <property type="nucleotide sequence ID" value="XM_016730832.1"/>
</dbReference>
<evidence type="ECO:0000313" key="4">
    <source>
        <dbReference type="EMBL" id="KJR83548.1"/>
    </source>
</evidence>
<reference evidence="4 5" key="1">
    <citation type="journal article" date="2014" name="BMC Genomics">
        <title>Comparative genomics of the major fungal agents of human and animal Sporotrichosis: Sporothrix schenckii and Sporothrix brasiliensis.</title>
        <authorList>
            <person name="Teixeira M.M."/>
            <person name="de Almeida L.G."/>
            <person name="Kubitschek-Barreira P."/>
            <person name="Alves F.L."/>
            <person name="Kioshima E.S."/>
            <person name="Abadio A.K."/>
            <person name="Fernandes L."/>
            <person name="Derengowski L.S."/>
            <person name="Ferreira K.S."/>
            <person name="Souza R.C."/>
            <person name="Ruiz J.C."/>
            <person name="de Andrade N.C."/>
            <person name="Paes H.C."/>
            <person name="Nicola A.M."/>
            <person name="Albuquerque P."/>
            <person name="Gerber A.L."/>
            <person name="Martins V.P."/>
            <person name="Peconick L.D."/>
            <person name="Neto A.V."/>
            <person name="Chaucanez C.B."/>
            <person name="Silva P.A."/>
            <person name="Cunha O.L."/>
            <person name="de Oliveira F.F."/>
            <person name="dos Santos T.C."/>
            <person name="Barros A.L."/>
            <person name="Soares M.A."/>
            <person name="de Oliveira L.M."/>
            <person name="Marini M.M."/>
            <person name="Villalobos-Duno H."/>
            <person name="Cunha M.M."/>
            <person name="de Hoog S."/>
            <person name="da Silveira J.F."/>
            <person name="Henrissat B."/>
            <person name="Nino-Vega G.A."/>
            <person name="Cisalpino P.S."/>
            <person name="Mora-Montes H.M."/>
            <person name="Almeida S.R."/>
            <person name="Stajich J.E."/>
            <person name="Lopes-Bezerra L.M."/>
            <person name="Vasconcelos A.T."/>
            <person name="Felipe M.S."/>
        </authorList>
    </citation>
    <scope>NUCLEOTIDE SEQUENCE [LARGE SCALE GENOMIC DNA]</scope>
    <source>
        <strain evidence="4 5">1099-18</strain>
    </source>
</reference>
<feature type="compositionally biased region" description="Low complexity" evidence="1">
    <location>
        <begin position="559"/>
        <end position="583"/>
    </location>
</feature>
<accession>A0A0F2M1H3</accession>
<dbReference type="VEuPathDB" id="FungiDB:SPSK_04018"/>
<dbReference type="OrthoDB" id="5416037at2759"/>
<feature type="region of interest" description="Disordered" evidence="1">
    <location>
        <begin position="364"/>
        <end position="411"/>
    </location>
</feature>
<feature type="transmembrane region" description="Helical" evidence="2">
    <location>
        <begin position="779"/>
        <end position="796"/>
    </location>
</feature>
<feature type="region of interest" description="Disordered" evidence="1">
    <location>
        <begin position="256"/>
        <end position="332"/>
    </location>
</feature>
<dbReference type="GeneID" id="27666109"/>
<evidence type="ECO:0000256" key="2">
    <source>
        <dbReference type="SAM" id="Phobius"/>
    </source>
</evidence>
<feature type="transmembrane region" description="Helical" evidence="2">
    <location>
        <begin position="737"/>
        <end position="759"/>
    </location>
</feature>
<dbReference type="PANTHER" id="PTHR34502">
    <property type="entry name" value="DUF6594 DOMAIN-CONTAINING PROTEIN-RELATED"/>
    <property type="match status" value="1"/>
</dbReference>
<evidence type="ECO:0000256" key="1">
    <source>
        <dbReference type="SAM" id="MobiDB-lite"/>
    </source>
</evidence>
<evidence type="ECO:0000313" key="5">
    <source>
        <dbReference type="Proteomes" id="UP000033710"/>
    </source>
</evidence>
<feature type="compositionally biased region" description="Gly residues" evidence="1">
    <location>
        <begin position="383"/>
        <end position="407"/>
    </location>
</feature>
<dbReference type="PANTHER" id="PTHR34502:SF6">
    <property type="entry name" value="DUF6594 DOMAIN-CONTAINING PROTEIN"/>
    <property type="match status" value="1"/>
</dbReference>
<keyword evidence="2" id="KW-1133">Transmembrane helix</keyword>
<proteinExistence type="predicted"/>
<feature type="compositionally biased region" description="Polar residues" evidence="1">
    <location>
        <begin position="263"/>
        <end position="296"/>
    </location>
</feature>
<dbReference type="KEGG" id="ssck:SPSK_04018"/>
<protein>
    <recommendedName>
        <fullName evidence="3">DUF6594 domain-containing protein</fullName>
    </recommendedName>
</protein>
<feature type="region of interest" description="Disordered" evidence="1">
    <location>
        <begin position="550"/>
        <end position="583"/>
    </location>
</feature>
<comment type="caution">
    <text evidence="4">The sequence shown here is derived from an EMBL/GenBank/DDBJ whole genome shotgun (WGS) entry which is preliminary data.</text>
</comment>
<feature type="compositionally biased region" description="Basic and acidic residues" evidence="1">
    <location>
        <begin position="682"/>
        <end position="697"/>
    </location>
</feature>
<feature type="region of interest" description="Disordered" evidence="1">
    <location>
        <begin position="675"/>
        <end position="697"/>
    </location>
</feature>
<feature type="compositionally biased region" description="Polar residues" evidence="1">
    <location>
        <begin position="110"/>
        <end position="128"/>
    </location>
</feature>
<keyword evidence="2" id="KW-0812">Transmembrane</keyword>
<evidence type="ECO:0000259" key="3">
    <source>
        <dbReference type="Pfam" id="PF20237"/>
    </source>
</evidence>